<sequence>MPSRDILIVGVGSLTRAICSSLATVAERCTVTLLSGTPRNAAEVCYVANTRAALSGTGVEFRALPAPEYSAEVFRAVLARVRPAVVLNCASHQSPWEGTRAPSAWSDLVARAGFGVTLPLQAVHALTLGEAIAEVSPGALLVNACFPDAVNPVLDALGVPVFCGTGNVMTIAASLRSALRAERAPGSLRVLAHHVHLHTPDHPDEEALAWLDGTAVPDVTEALRAQRDTPRSELNAVGGHATALLLGHLLDGRDTRADLPGPSGLPGGYPVRISSGRVHLDLPPGVSRERAVALNRRWAARDGAQVGPDGGVRFTAEGDPETDEELPDLLGPFHVTDVRARCARMLALRARLRNLPSRSSA</sequence>
<evidence type="ECO:0008006" key="3">
    <source>
        <dbReference type="Google" id="ProtNLM"/>
    </source>
</evidence>
<dbReference type="EMBL" id="JARAWJ010000029">
    <property type="protein sequence ID" value="MDX3041664.1"/>
    <property type="molecule type" value="Genomic_DNA"/>
</dbReference>
<gene>
    <name evidence="1" type="ORF">PV383_31405</name>
</gene>
<comment type="caution">
    <text evidence="1">The sequence shown here is derived from an EMBL/GenBank/DDBJ whole genome shotgun (WGS) entry which is preliminary data.</text>
</comment>
<name>A0ABU4MW34_9ACTN</name>
<organism evidence="1 2">
    <name type="scientific">Streptomyces caniscabiei</name>
    <dbReference type="NCBI Taxonomy" id="2746961"/>
    <lineage>
        <taxon>Bacteria</taxon>
        <taxon>Bacillati</taxon>
        <taxon>Actinomycetota</taxon>
        <taxon>Actinomycetes</taxon>
        <taxon>Kitasatosporales</taxon>
        <taxon>Streptomycetaceae</taxon>
        <taxon>Streptomyces</taxon>
    </lineage>
</organism>
<dbReference type="Proteomes" id="UP001282474">
    <property type="component" value="Unassembled WGS sequence"/>
</dbReference>
<accession>A0ABU4MW34</accession>
<evidence type="ECO:0000313" key="1">
    <source>
        <dbReference type="EMBL" id="MDX3041664.1"/>
    </source>
</evidence>
<protein>
    <recommendedName>
        <fullName evidence="3">Potassium transporter TrkA</fullName>
    </recommendedName>
</protein>
<keyword evidence="2" id="KW-1185">Reference proteome</keyword>
<dbReference type="RefSeq" id="WP_193381200.1">
    <property type="nucleotide sequence ID" value="NZ_JABXWF010000017.1"/>
</dbReference>
<evidence type="ECO:0000313" key="2">
    <source>
        <dbReference type="Proteomes" id="UP001282474"/>
    </source>
</evidence>
<reference evidence="1 2" key="1">
    <citation type="journal article" date="2023" name="Microb. Genom.">
        <title>Mesoterricola silvestris gen. nov., sp. nov., Mesoterricola sediminis sp. nov., Geothrix oryzae sp. nov., Geothrix edaphica sp. nov., Geothrix rubra sp. nov., and Geothrix limicola sp. nov., six novel members of Acidobacteriota isolated from soils.</title>
        <authorList>
            <person name="Weisberg A.J."/>
            <person name="Pearce E."/>
            <person name="Kramer C.G."/>
            <person name="Chang J.H."/>
            <person name="Clarke C.R."/>
        </authorList>
    </citation>
    <scope>NUCLEOTIDE SEQUENCE [LARGE SCALE GENOMIC DNA]</scope>
    <source>
        <strain evidence="1 2">NE20-4-1</strain>
    </source>
</reference>
<proteinExistence type="predicted"/>